<organism evidence="2 3">
    <name type="scientific">Monosporascus ibericus</name>
    <dbReference type="NCBI Taxonomy" id="155417"/>
    <lineage>
        <taxon>Eukaryota</taxon>
        <taxon>Fungi</taxon>
        <taxon>Dikarya</taxon>
        <taxon>Ascomycota</taxon>
        <taxon>Pezizomycotina</taxon>
        <taxon>Sordariomycetes</taxon>
        <taxon>Xylariomycetidae</taxon>
        <taxon>Xylariales</taxon>
        <taxon>Xylariales incertae sedis</taxon>
        <taxon>Monosporascus</taxon>
    </lineage>
</organism>
<dbReference type="AlphaFoldDB" id="A0A4Q4SU90"/>
<feature type="compositionally biased region" description="Polar residues" evidence="1">
    <location>
        <begin position="1"/>
        <end position="14"/>
    </location>
</feature>
<evidence type="ECO:0000313" key="2">
    <source>
        <dbReference type="EMBL" id="RYO74830.1"/>
    </source>
</evidence>
<proteinExistence type="predicted"/>
<comment type="caution">
    <text evidence="2">The sequence shown here is derived from an EMBL/GenBank/DDBJ whole genome shotgun (WGS) entry which is preliminary data.</text>
</comment>
<feature type="compositionally biased region" description="Polar residues" evidence="1">
    <location>
        <begin position="38"/>
        <end position="52"/>
    </location>
</feature>
<evidence type="ECO:0000313" key="3">
    <source>
        <dbReference type="Proteomes" id="UP000293360"/>
    </source>
</evidence>
<feature type="compositionally biased region" description="Polar residues" evidence="1">
    <location>
        <begin position="61"/>
        <end position="74"/>
    </location>
</feature>
<sequence>MDNDKSANNANPNSPLGRRRSSGPTFHGLMNLKRGDSDPSTMARRQSLQDQRPQAGFLGQLWNSFTRGPQNPSK</sequence>
<name>A0A4Q4SU90_9PEZI</name>
<dbReference type="Proteomes" id="UP000293360">
    <property type="component" value="Unassembled WGS sequence"/>
</dbReference>
<evidence type="ECO:0008006" key="4">
    <source>
        <dbReference type="Google" id="ProtNLM"/>
    </source>
</evidence>
<accession>A0A4Q4SU90</accession>
<keyword evidence="3" id="KW-1185">Reference proteome</keyword>
<evidence type="ECO:0000256" key="1">
    <source>
        <dbReference type="SAM" id="MobiDB-lite"/>
    </source>
</evidence>
<feature type="region of interest" description="Disordered" evidence="1">
    <location>
        <begin position="1"/>
        <end position="74"/>
    </location>
</feature>
<protein>
    <recommendedName>
        <fullName evidence="4">Conidiation-specific protein 8</fullName>
    </recommendedName>
</protein>
<dbReference type="OrthoDB" id="4158609at2759"/>
<gene>
    <name evidence="2" type="ORF">DL764_010713</name>
</gene>
<dbReference type="EMBL" id="QJNU01001577">
    <property type="protein sequence ID" value="RYO74830.1"/>
    <property type="molecule type" value="Genomic_DNA"/>
</dbReference>
<reference evidence="2 3" key="1">
    <citation type="submission" date="2018-06" db="EMBL/GenBank/DDBJ databases">
        <title>Complete Genomes of Monosporascus.</title>
        <authorList>
            <person name="Robinson A.J."/>
            <person name="Natvig D.O."/>
        </authorList>
    </citation>
    <scope>NUCLEOTIDE SEQUENCE [LARGE SCALE GENOMIC DNA]</scope>
    <source>
        <strain evidence="2 3">CBS 110550</strain>
    </source>
</reference>